<evidence type="ECO:0000256" key="1">
    <source>
        <dbReference type="SAM" id="MobiDB-lite"/>
    </source>
</evidence>
<organism evidence="2 3">
    <name type="scientific">Balaenoptera physalus</name>
    <name type="common">Fin whale</name>
    <name type="synonym">Balaena physalus</name>
    <dbReference type="NCBI Taxonomy" id="9770"/>
    <lineage>
        <taxon>Eukaryota</taxon>
        <taxon>Metazoa</taxon>
        <taxon>Chordata</taxon>
        <taxon>Craniata</taxon>
        <taxon>Vertebrata</taxon>
        <taxon>Euteleostomi</taxon>
        <taxon>Mammalia</taxon>
        <taxon>Eutheria</taxon>
        <taxon>Laurasiatheria</taxon>
        <taxon>Artiodactyla</taxon>
        <taxon>Whippomorpha</taxon>
        <taxon>Cetacea</taxon>
        <taxon>Mysticeti</taxon>
        <taxon>Balaenopteridae</taxon>
        <taxon>Balaenoptera</taxon>
    </lineage>
</organism>
<sequence length="62" mass="6828">AGAGRRRRRHVREHGRAQAPGHDQPVRADGRLRSRPGEAAAAGGPLAVRETNIPYSHHHHQM</sequence>
<evidence type="ECO:0000313" key="3">
    <source>
        <dbReference type="Proteomes" id="UP000437017"/>
    </source>
</evidence>
<dbReference type="EMBL" id="SGJD01002874">
    <property type="protein sequence ID" value="KAB0394224.1"/>
    <property type="molecule type" value="Genomic_DNA"/>
</dbReference>
<feature type="compositionally biased region" description="Basic and acidic residues" evidence="1">
    <location>
        <begin position="24"/>
        <end position="36"/>
    </location>
</feature>
<evidence type="ECO:0000313" key="2">
    <source>
        <dbReference type="EMBL" id="KAB0394224.1"/>
    </source>
</evidence>
<comment type="caution">
    <text evidence="2">The sequence shown here is derived from an EMBL/GenBank/DDBJ whole genome shotgun (WGS) entry which is preliminary data.</text>
</comment>
<dbReference type="AlphaFoldDB" id="A0A643C229"/>
<keyword evidence="3" id="KW-1185">Reference proteome</keyword>
<proteinExistence type="predicted"/>
<protein>
    <submittedName>
        <fullName evidence="2">Uncharacterized protein</fullName>
    </submittedName>
</protein>
<reference evidence="2 3" key="1">
    <citation type="journal article" date="2019" name="PLoS ONE">
        <title>Genomic analyses reveal an absence of contemporary introgressive admixture between fin whales and blue whales, despite known hybrids.</title>
        <authorList>
            <person name="Westbury M.V."/>
            <person name="Petersen B."/>
            <person name="Lorenzen E.D."/>
        </authorList>
    </citation>
    <scope>NUCLEOTIDE SEQUENCE [LARGE SCALE GENOMIC DNA]</scope>
    <source>
        <strain evidence="2">FinWhale-01</strain>
    </source>
</reference>
<feature type="non-terminal residue" evidence="2">
    <location>
        <position position="62"/>
    </location>
</feature>
<accession>A0A643C229</accession>
<dbReference type="Proteomes" id="UP000437017">
    <property type="component" value="Unassembled WGS sequence"/>
</dbReference>
<feature type="region of interest" description="Disordered" evidence="1">
    <location>
        <begin position="1"/>
        <end position="62"/>
    </location>
</feature>
<feature type="non-terminal residue" evidence="2">
    <location>
        <position position="1"/>
    </location>
</feature>
<gene>
    <name evidence="2" type="ORF">E2I00_005065</name>
</gene>
<feature type="compositionally biased region" description="Basic residues" evidence="1">
    <location>
        <begin position="1"/>
        <end position="13"/>
    </location>
</feature>
<name>A0A643C229_BALPH</name>